<dbReference type="Gene3D" id="1.20.120.160">
    <property type="entry name" value="HPT domain"/>
    <property type="match status" value="1"/>
</dbReference>
<dbReference type="Proteomes" id="UP000528964">
    <property type="component" value="Unassembled WGS sequence"/>
</dbReference>
<keyword evidence="4" id="KW-1185">Reference proteome</keyword>
<organism evidence="3 4">
    <name type="scientific">Hansschlegelia beijingensis</name>
    <dbReference type="NCBI Taxonomy" id="1133344"/>
    <lineage>
        <taxon>Bacteria</taxon>
        <taxon>Pseudomonadati</taxon>
        <taxon>Pseudomonadota</taxon>
        <taxon>Alphaproteobacteria</taxon>
        <taxon>Hyphomicrobiales</taxon>
        <taxon>Methylopilaceae</taxon>
        <taxon>Hansschlegelia</taxon>
    </lineage>
</organism>
<feature type="domain" description="HPt" evidence="2">
    <location>
        <begin position="31"/>
        <end position="109"/>
    </location>
</feature>
<accession>A0A7W6D079</accession>
<protein>
    <submittedName>
        <fullName evidence="3">HPt (Histidine-containing phosphotransfer) domain-containing protein</fullName>
    </submittedName>
</protein>
<dbReference type="SUPFAM" id="SSF47226">
    <property type="entry name" value="Histidine-containing phosphotransfer domain, HPT domain"/>
    <property type="match status" value="1"/>
</dbReference>
<name>A0A7W6D079_9HYPH</name>
<keyword evidence="1" id="KW-0902">Two-component regulatory system</keyword>
<evidence type="ECO:0000259" key="2">
    <source>
        <dbReference type="Pfam" id="PF01627"/>
    </source>
</evidence>
<dbReference type="AlphaFoldDB" id="A0A7W6D079"/>
<evidence type="ECO:0000256" key="1">
    <source>
        <dbReference type="ARBA" id="ARBA00023012"/>
    </source>
</evidence>
<comment type="caution">
    <text evidence="3">The sequence shown here is derived from an EMBL/GenBank/DDBJ whole genome shotgun (WGS) entry which is preliminary data.</text>
</comment>
<dbReference type="GO" id="GO:0000160">
    <property type="term" value="P:phosphorelay signal transduction system"/>
    <property type="evidence" value="ECO:0007669"/>
    <property type="project" value="UniProtKB-KW"/>
</dbReference>
<evidence type="ECO:0000313" key="4">
    <source>
        <dbReference type="Proteomes" id="UP000528964"/>
    </source>
</evidence>
<dbReference type="EMBL" id="JACIDR010000005">
    <property type="protein sequence ID" value="MBB3974316.1"/>
    <property type="molecule type" value="Genomic_DNA"/>
</dbReference>
<reference evidence="3 4" key="1">
    <citation type="submission" date="2020-08" db="EMBL/GenBank/DDBJ databases">
        <title>Genomic Encyclopedia of Type Strains, Phase IV (KMG-IV): sequencing the most valuable type-strain genomes for metagenomic binning, comparative biology and taxonomic classification.</title>
        <authorList>
            <person name="Goeker M."/>
        </authorList>
    </citation>
    <scope>NUCLEOTIDE SEQUENCE [LARGE SCALE GENOMIC DNA]</scope>
    <source>
        <strain evidence="3 4">DSM 25481</strain>
    </source>
</reference>
<evidence type="ECO:0000313" key="3">
    <source>
        <dbReference type="EMBL" id="MBB3974316.1"/>
    </source>
</evidence>
<dbReference type="InterPro" id="IPR036641">
    <property type="entry name" value="HPT_dom_sf"/>
</dbReference>
<dbReference type="Pfam" id="PF01627">
    <property type="entry name" value="Hpt"/>
    <property type="match status" value="1"/>
</dbReference>
<dbReference type="InterPro" id="IPR008207">
    <property type="entry name" value="Sig_transdc_His_kin_Hpt_dom"/>
</dbReference>
<gene>
    <name evidence="3" type="ORF">GGR24_002997</name>
</gene>
<proteinExistence type="predicted"/>
<sequence>MDDRDDHVRKLLAERIAAARVRLIGGLPDRMAEFAALAEAAAGDGPEAQAARDALTRGLHGLAGSAPTIGLAALGARARALEAALATQPPGRLTPEFSAGLVRDLEQLASVAS</sequence>
<dbReference type="RefSeq" id="WP_183396161.1">
    <property type="nucleotide sequence ID" value="NZ_JACIDR010000005.1"/>
</dbReference>
<dbReference type="GO" id="GO:0004672">
    <property type="term" value="F:protein kinase activity"/>
    <property type="evidence" value="ECO:0007669"/>
    <property type="project" value="UniProtKB-ARBA"/>
</dbReference>